<keyword evidence="3" id="KW-1185">Reference proteome</keyword>
<dbReference type="OrthoDB" id="9799580at2"/>
<keyword evidence="1" id="KW-0805">Transcription regulation</keyword>
<dbReference type="Proteomes" id="UP000321558">
    <property type="component" value="Unassembled WGS sequence"/>
</dbReference>
<keyword evidence="1" id="KW-0319">Glycerol metabolism</keyword>
<dbReference type="PIRSF" id="PIRSF016897">
    <property type="entry name" value="GlpP"/>
    <property type="match status" value="1"/>
</dbReference>
<dbReference type="PANTHER" id="PTHR35787">
    <property type="entry name" value="GLYCEROL UPTAKE OPERON ANTITERMINATOR REGULATORY PROTEIN"/>
    <property type="match status" value="1"/>
</dbReference>
<dbReference type="Pfam" id="PF04309">
    <property type="entry name" value="G3P_antiterm"/>
    <property type="match status" value="1"/>
</dbReference>
<accession>A0A511ZIB2</accession>
<dbReference type="AlphaFoldDB" id="A0A511ZIB2"/>
<comment type="caution">
    <text evidence="2">The sequence shown here is derived from an EMBL/GenBank/DDBJ whole genome shotgun (WGS) entry which is preliminary data.</text>
</comment>
<dbReference type="InterPro" id="IPR013785">
    <property type="entry name" value="Aldolase_TIM"/>
</dbReference>
<organism evidence="2 3">
    <name type="scientific">Oceanobacillus sojae</name>
    <dbReference type="NCBI Taxonomy" id="582851"/>
    <lineage>
        <taxon>Bacteria</taxon>
        <taxon>Bacillati</taxon>
        <taxon>Bacillota</taxon>
        <taxon>Bacilli</taxon>
        <taxon>Bacillales</taxon>
        <taxon>Bacillaceae</taxon>
        <taxon>Oceanobacillus</taxon>
    </lineage>
</organism>
<dbReference type="InterPro" id="IPR006699">
    <property type="entry name" value="GlpP"/>
</dbReference>
<dbReference type="Gene3D" id="3.20.20.70">
    <property type="entry name" value="Aldolase class I"/>
    <property type="match status" value="1"/>
</dbReference>
<reference evidence="2 3" key="1">
    <citation type="submission" date="2019-07" db="EMBL/GenBank/DDBJ databases">
        <title>Whole genome shotgun sequence of Oceanobacillus sojae NBRC 105379.</title>
        <authorList>
            <person name="Hosoyama A."/>
            <person name="Uohara A."/>
            <person name="Ohji S."/>
            <person name="Ichikawa N."/>
        </authorList>
    </citation>
    <scope>NUCLEOTIDE SEQUENCE [LARGE SCALE GENOMIC DNA]</scope>
    <source>
        <strain evidence="2 3">NBRC 105379</strain>
    </source>
</reference>
<dbReference type="GO" id="GO:0045893">
    <property type="term" value="P:positive regulation of DNA-templated transcription"/>
    <property type="evidence" value="ECO:0007669"/>
    <property type="project" value="TreeGrafter"/>
</dbReference>
<evidence type="ECO:0000256" key="1">
    <source>
        <dbReference type="PIRNR" id="PIRNR016897"/>
    </source>
</evidence>
<evidence type="ECO:0000313" key="2">
    <source>
        <dbReference type="EMBL" id="GEN87186.1"/>
    </source>
</evidence>
<proteinExistence type="predicted"/>
<sequence>MQLPAGILPAVRRMKDFEKVLESNHEYIIILESRLVQLKSMIDYSHRANKKVFIHFDLIQGLKADEYGMEFLHREIKPDGILTTRGNVVAAAKKHKLLAIQRVFILDSAALEQSIKLIHRFEPDYVEILPGLVPEVIEEITGETDIPVIAGGLIKEENHVTQALNAGAVAVSTSSRKLWNLS</sequence>
<evidence type="ECO:0000313" key="3">
    <source>
        <dbReference type="Proteomes" id="UP000321558"/>
    </source>
</evidence>
<dbReference type="GO" id="GO:0001072">
    <property type="term" value="F:transcription antitermination factor activity, RNA binding"/>
    <property type="evidence" value="ECO:0007669"/>
    <property type="project" value="TreeGrafter"/>
</dbReference>
<name>A0A511ZIB2_9BACI</name>
<keyword evidence="1" id="KW-0804">Transcription</keyword>
<dbReference type="SUPFAM" id="SSF110391">
    <property type="entry name" value="GlpP-like"/>
    <property type="match status" value="1"/>
</dbReference>
<protein>
    <recommendedName>
        <fullName evidence="1">Glycerol uptake operon antiterminator regulatory protein</fullName>
    </recommendedName>
</protein>
<dbReference type="GO" id="GO:0003723">
    <property type="term" value="F:RNA binding"/>
    <property type="evidence" value="ECO:0007669"/>
    <property type="project" value="UniProtKB-KW"/>
</dbReference>
<keyword evidence="1" id="KW-0694">RNA-binding</keyword>
<dbReference type="GO" id="GO:0006071">
    <property type="term" value="P:glycerol metabolic process"/>
    <property type="evidence" value="ECO:0007669"/>
    <property type="project" value="UniProtKB-UniRule"/>
</dbReference>
<comment type="function">
    <text evidence="1">Regulates expression of the glpD operon. In the presence of glycerol 3-phosphate (G3P) causes antitermination of transcription of glpD at the inverted repeat of the leader region to enhance its transcription. Binds and stabilizes glpD leader mRNA.</text>
</comment>
<gene>
    <name evidence="2" type="primary">glpP</name>
    <name evidence="2" type="ORF">OSO01_19250</name>
</gene>
<dbReference type="EMBL" id="BJYM01000007">
    <property type="protein sequence ID" value="GEN87186.1"/>
    <property type="molecule type" value="Genomic_DNA"/>
</dbReference>
<dbReference type="STRING" id="582851.GCA_900162665_01238"/>
<dbReference type="RefSeq" id="WP_147210195.1">
    <property type="nucleotide sequence ID" value="NZ_BJYM01000007.1"/>
</dbReference>
<dbReference type="PANTHER" id="PTHR35787:SF1">
    <property type="entry name" value="GLYCEROL UPTAKE OPERON ANTITERMINATOR REGULATORY PROTEIN"/>
    <property type="match status" value="1"/>
</dbReference>